<comment type="caution">
    <text evidence="6">The sequence shown here is derived from an EMBL/GenBank/DDBJ whole genome shotgun (WGS) entry which is preliminary data.</text>
</comment>
<dbReference type="PANTHER" id="PTHR30244:SF36">
    <property type="entry name" value="3-OXO-GLUCOSE-6-PHOSPHATE:GLUTAMATE AMINOTRANSFERASE"/>
    <property type="match status" value="1"/>
</dbReference>
<keyword evidence="6" id="KW-0808">Transferase</keyword>
<reference evidence="6" key="2">
    <citation type="submission" date="2020-09" db="EMBL/GenBank/DDBJ databases">
        <authorList>
            <person name="Sun Q."/>
            <person name="Zhou Y."/>
        </authorList>
    </citation>
    <scope>NUCLEOTIDE SEQUENCE</scope>
    <source>
        <strain evidence="6">CGMCC 1.12751</strain>
    </source>
</reference>
<evidence type="ECO:0000256" key="3">
    <source>
        <dbReference type="PIRSR" id="PIRSR000390-1"/>
    </source>
</evidence>
<dbReference type="EMBL" id="BMFQ01000003">
    <property type="protein sequence ID" value="GGG54790.1"/>
    <property type="molecule type" value="Genomic_DNA"/>
</dbReference>
<name>A0A917GRM5_9FLAO</name>
<gene>
    <name evidence="6" type="ORF">GCM10010976_27110</name>
</gene>
<feature type="modified residue" description="N6-(pyridoxal phosphate)lysine" evidence="4">
    <location>
        <position position="200"/>
    </location>
</feature>
<dbReference type="CDD" id="cd00616">
    <property type="entry name" value="AHBA_syn"/>
    <property type="match status" value="1"/>
</dbReference>
<dbReference type="InterPro" id="IPR000653">
    <property type="entry name" value="DegT/StrS_aminotransferase"/>
</dbReference>
<dbReference type="InterPro" id="IPR015421">
    <property type="entry name" value="PyrdxlP-dep_Trfase_major"/>
</dbReference>
<dbReference type="RefSeq" id="WP_188465767.1">
    <property type="nucleotide sequence ID" value="NZ_BMFQ01000003.1"/>
</dbReference>
<dbReference type="Gene3D" id="3.90.1150.10">
    <property type="entry name" value="Aspartate Aminotransferase, domain 1"/>
    <property type="match status" value="1"/>
</dbReference>
<dbReference type="Proteomes" id="UP000625976">
    <property type="component" value="Unassembled WGS sequence"/>
</dbReference>
<reference evidence="6" key="1">
    <citation type="journal article" date="2014" name="Int. J. Syst. Evol. Microbiol.">
        <title>Complete genome sequence of Corynebacterium casei LMG S-19264T (=DSM 44701T), isolated from a smear-ripened cheese.</title>
        <authorList>
            <consortium name="US DOE Joint Genome Institute (JGI-PGF)"/>
            <person name="Walter F."/>
            <person name="Albersmeier A."/>
            <person name="Kalinowski J."/>
            <person name="Ruckert C."/>
        </authorList>
    </citation>
    <scope>NUCLEOTIDE SEQUENCE</scope>
    <source>
        <strain evidence="6">CGMCC 1.12751</strain>
    </source>
</reference>
<dbReference type="Pfam" id="PF01041">
    <property type="entry name" value="DegT_DnrJ_EryC1"/>
    <property type="match status" value="1"/>
</dbReference>
<dbReference type="InterPro" id="IPR015424">
    <property type="entry name" value="PyrdxlP-dep_Trfase"/>
</dbReference>
<dbReference type="SUPFAM" id="SSF53383">
    <property type="entry name" value="PLP-dependent transferases"/>
    <property type="match status" value="1"/>
</dbReference>
<dbReference type="Gene3D" id="3.40.640.10">
    <property type="entry name" value="Type I PLP-dependent aspartate aminotransferase-like (Major domain)"/>
    <property type="match status" value="1"/>
</dbReference>
<feature type="active site" description="Proton acceptor" evidence="3">
    <location>
        <position position="200"/>
    </location>
</feature>
<protein>
    <submittedName>
        <fullName evidence="6">Aminotransferase</fullName>
    </submittedName>
</protein>
<keyword evidence="1 4" id="KW-0663">Pyridoxal phosphate</keyword>
<evidence type="ECO:0000256" key="4">
    <source>
        <dbReference type="PIRSR" id="PIRSR000390-2"/>
    </source>
</evidence>
<organism evidence="6 7">
    <name type="scientific">Bizionia arctica</name>
    <dbReference type="NCBI Taxonomy" id="1495645"/>
    <lineage>
        <taxon>Bacteria</taxon>
        <taxon>Pseudomonadati</taxon>
        <taxon>Bacteroidota</taxon>
        <taxon>Flavobacteriia</taxon>
        <taxon>Flavobacteriales</taxon>
        <taxon>Flavobacteriaceae</taxon>
        <taxon>Bizionia</taxon>
    </lineage>
</organism>
<proteinExistence type="inferred from homology"/>
<sequence>MIKFLDLKNINKRFEPEFQRKFEQFLNSGHYILGQEVEIFETSFASYCGTNYCIGTSNGLDALTLIFRAYLELGILKTGDHVMIPANTFFASVLSVINSGLIPVFVEPDLETFNISVQEIEKQMTPNVKAIMAVHLYGQLANMEAINLIAEKYNLLVIEDAAQAHGAVQVSNSNNQNSNSKVLKAGNLGNVAAFSFYPSKNLGALGDGGAVTTNDKVLAETIKKLHNYGSDKKYEHNLIGYNHRLDEIQAMFLNVKLPHLDADNLKRQEIAKRYLTEISSEKIALPFYDGSKNHVFHVFVVRMKNRDNFVSFLKKHDIETLIHYPIPPHKQKALETFNKLRLPITEEIHETVVSLPISPIMTNNDVSQVIKVLNAY</sequence>
<dbReference type="GO" id="GO:0030170">
    <property type="term" value="F:pyridoxal phosphate binding"/>
    <property type="evidence" value="ECO:0007669"/>
    <property type="project" value="TreeGrafter"/>
</dbReference>
<evidence type="ECO:0000256" key="1">
    <source>
        <dbReference type="ARBA" id="ARBA00022898"/>
    </source>
</evidence>
<keyword evidence="6" id="KW-0032">Aminotransferase</keyword>
<dbReference type="GO" id="GO:0000271">
    <property type="term" value="P:polysaccharide biosynthetic process"/>
    <property type="evidence" value="ECO:0007669"/>
    <property type="project" value="TreeGrafter"/>
</dbReference>
<dbReference type="PIRSF" id="PIRSF000390">
    <property type="entry name" value="PLP_StrS"/>
    <property type="match status" value="1"/>
</dbReference>
<dbReference type="AlphaFoldDB" id="A0A917GRM5"/>
<dbReference type="GO" id="GO:0008483">
    <property type="term" value="F:transaminase activity"/>
    <property type="evidence" value="ECO:0007669"/>
    <property type="project" value="UniProtKB-KW"/>
</dbReference>
<evidence type="ECO:0000256" key="5">
    <source>
        <dbReference type="RuleBase" id="RU004508"/>
    </source>
</evidence>
<evidence type="ECO:0000313" key="6">
    <source>
        <dbReference type="EMBL" id="GGG54790.1"/>
    </source>
</evidence>
<accession>A0A917GRM5</accession>
<dbReference type="PANTHER" id="PTHR30244">
    <property type="entry name" value="TRANSAMINASE"/>
    <property type="match status" value="1"/>
</dbReference>
<evidence type="ECO:0000256" key="2">
    <source>
        <dbReference type="ARBA" id="ARBA00037999"/>
    </source>
</evidence>
<comment type="similarity">
    <text evidence="2 5">Belongs to the DegT/DnrJ/EryC1 family.</text>
</comment>
<dbReference type="InterPro" id="IPR015422">
    <property type="entry name" value="PyrdxlP-dep_Trfase_small"/>
</dbReference>
<evidence type="ECO:0000313" key="7">
    <source>
        <dbReference type="Proteomes" id="UP000625976"/>
    </source>
</evidence>
<keyword evidence="7" id="KW-1185">Reference proteome</keyword>